<feature type="transmembrane region" description="Helical" evidence="1">
    <location>
        <begin position="12"/>
        <end position="39"/>
    </location>
</feature>
<dbReference type="RefSeq" id="WP_263544727.1">
    <property type="nucleotide sequence ID" value="NZ_JAOVZO020000015.1"/>
</dbReference>
<evidence type="ECO:0000256" key="1">
    <source>
        <dbReference type="SAM" id="Phobius"/>
    </source>
</evidence>
<accession>A0A9X3YLT0</accession>
<dbReference type="EMBL" id="JAOVZO020000015">
    <property type="protein sequence ID" value="MDC8013038.1"/>
    <property type="molecule type" value="Genomic_DNA"/>
</dbReference>
<sequence>MEATSNRASPFGLVVLGGVTVALALLACAFVATGVVVLIDYGAAEWLAASVPAVLAALLFFLAAKFGGALIGGSADDKTHRRD</sequence>
<protein>
    <submittedName>
        <fullName evidence="2">Uncharacterized protein</fullName>
    </submittedName>
</protein>
<comment type="caution">
    <text evidence="2">The sequence shown here is derived from an EMBL/GenBank/DDBJ whole genome shotgun (WGS) entry which is preliminary data.</text>
</comment>
<keyword evidence="3" id="KW-1185">Reference proteome</keyword>
<dbReference type="PROSITE" id="PS51257">
    <property type="entry name" value="PROKAR_LIPOPROTEIN"/>
    <property type="match status" value="1"/>
</dbReference>
<keyword evidence="1" id="KW-1133">Transmembrane helix</keyword>
<reference evidence="2" key="1">
    <citation type="submission" date="2023-02" db="EMBL/GenBank/DDBJ databases">
        <title>Tahibacter soli sp. nov. isolated from soil.</title>
        <authorList>
            <person name="Baek J.H."/>
            <person name="Lee J.K."/>
            <person name="Choi D.G."/>
            <person name="Jeon C.O."/>
        </authorList>
    </citation>
    <scope>NUCLEOTIDE SEQUENCE</scope>
    <source>
        <strain evidence="2">BL</strain>
    </source>
</reference>
<evidence type="ECO:0000313" key="3">
    <source>
        <dbReference type="Proteomes" id="UP001139971"/>
    </source>
</evidence>
<gene>
    <name evidence="2" type="ORF">OD750_010825</name>
</gene>
<organism evidence="2 3">
    <name type="scientific">Tahibacter soli</name>
    <dbReference type="NCBI Taxonomy" id="2983605"/>
    <lineage>
        <taxon>Bacteria</taxon>
        <taxon>Pseudomonadati</taxon>
        <taxon>Pseudomonadota</taxon>
        <taxon>Gammaproteobacteria</taxon>
        <taxon>Lysobacterales</taxon>
        <taxon>Rhodanobacteraceae</taxon>
        <taxon>Tahibacter</taxon>
    </lineage>
</organism>
<dbReference type="Proteomes" id="UP001139971">
    <property type="component" value="Unassembled WGS sequence"/>
</dbReference>
<feature type="transmembrane region" description="Helical" evidence="1">
    <location>
        <begin position="51"/>
        <end position="72"/>
    </location>
</feature>
<dbReference type="AlphaFoldDB" id="A0A9X3YLT0"/>
<evidence type="ECO:0000313" key="2">
    <source>
        <dbReference type="EMBL" id="MDC8013038.1"/>
    </source>
</evidence>
<keyword evidence="1" id="KW-0812">Transmembrane</keyword>
<proteinExistence type="predicted"/>
<keyword evidence="1" id="KW-0472">Membrane</keyword>
<name>A0A9X3YLT0_9GAMM</name>